<name>A0ACB6ZB28_THEGA</name>
<protein>
    <submittedName>
        <fullName evidence="1">Kinase-like protein</fullName>
    </submittedName>
</protein>
<keyword evidence="2" id="KW-1185">Reference proteome</keyword>
<dbReference type="Proteomes" id="UP000886501">
    <property type="component" value="Unassembled WGS sequence"/>
</dbReference>
<evidence type="ECO:0000313" key="1">
    <source>
        <dbReference type="EMBL" id="KAF9646797.1"/>
    </source>
</evidence>
<dbReference type="EMBL" id="MU118048">
    <property type="protein sequence ID" value="KAF9646797.1"/>
    <property type="molecule type" value="Genomic_DNA"/>
</dbReference>
<organism evidence="1 2">
    <name type="scientific">Thelephora ganbajun</name>
    <name type="common">Ganba fungus</name>
    <dbReference type="NCBI Taxonomy" id="370292"/>
    <lineage>
        <taxon>Eukaryota</taxon>
        <taxon>Fungi</taxon>
        <taxon>Dikarya</taxon>
        <taxon>Basidiomycota</taxon>
        <taxon>Agaricomycotina</taxon>
        <taxon>Agaricomycetes</taxon>
        <taxon>Thelephorales</taxon>
        <taxon>Thelephoraceae</taxon>
        <taxon>Thelephora</taxon>
    </lineage>
</organism>
<sequence>MDISTAFFTHFSFNITTTGDQNPQESVIKPVNKGGAFVPLRFKGLNAYIRTINHTCQCSTRFVDSQSLPIWACRRLSTGALDIVLTNKRVVEFFDKHRIDLKERRSIARSYFQSLINPDDYECLTDPIDIKFCDKDLSLKLFGYKIKTGLSVVAGITIGYQGSDAQSIIDITSDSSPFPQVRKTCLKYLRHICGLHNLSPREMQIELLNNPAGVAFYSGGFVDVFKCMDRGLEVAVKVLRICSNDNLGKVANEAIVWKSLQHPNILPLLGVLKDRSQFKFAMVSEWMANGSINSFVRARRDVNQFKLLADAARGLIYLHSQGIIHGDLKGDNILVDENESARLADFGLLMISDLATTGSREQGGSIRWMSPELLDPENFGLERGRQTQSSDCYALGMVVYEVLSGHVPFPLHRTYVAAVKVLRGECPERPEGLEGELFTDDVWDTLEYCWKPKPSNCPSIDYVLHSLGEASGSQMPSRSLVVGLQVVGSPTWTTLDLSTEGSVSDSSAFFLD</sequence>
<gene>
    <name evidence="1" type="ORF">BDM02DRAFT_3188498</name>
</gene>
<proteinExistence type="predicted"/>
<accession>A0ACB6ZB28</accession>
<comment type="caution">
    <text evidence="1">The sequence shown here is derived from an EMBL/GenBank/DDBJ whole genome shotgun (WGS) entry which is preliminary data.</text>
</comment>
<reference evidence="1" key="1">
    <citation type="submission" date="2019-10" db="EMBL/GenBank/DDBJ databases">
        <authorList>
            <consortium name="DOE Joint Genome Institute"/>
            <person name="Kuo A."/>
            <person name="Miyauchi S."/>
            <person name="Kiss E."/>
            <person name="Drula E."/>
            <person name="Kohler A."/>
            <person name="Sanchez-Garcia M."/>
            <person name="Andreopoulos B."/>
            <person name="Barry K.W."/>
            <person name="Bonito G."/>
            <person name="Buee M."/>
            <person name="Carver A."/>
            <person name="Chen C."/>
            <person name="Cichocki N."/>
            <person name="Clum A."/>
            <person name="Culley D."/>
            <person name="Crous P.W."/>
            <person name="Fauchery L."/>
            <person name="Girlanda M."/>
            <person name="Hayes R."/>
            <person name="Keri Z."/>
            <person name="Labutti K."/>
            <person name="Lipzen A."/>
            <person name="Lombard V."/>
            <person name="Magnuson J."/>
            <person name="Maillard F."/>
            <person name="Morin E."/>
            <person name="Murat C."/>
            <person name="Nolan M."/>
            <person name="Ohm R."/>
            <person name="Pangilinan J."/>
            <person name="Pereira M."/>
            <person name="Perotto S."/>
            <person name="Peter M."/>
            <person name="Riley R."/>
            <person name="Sitrit Y."/>
            <person name="Stielow B."/>
            <person name="Szollosi G."/>
            <person name="Zifcakova L."/>
            <person name="Stursova M."/>
            <person name="Spatafora J.W."/>
            <person name="Tedersoo L."/>
            <person name="Vaario L.-M."/>
            <person name="Yamada A."/>
            <person name="Yan M."/>
            <person name="Wang P."/>
            <person name="Xu J."/>
            <person name="Bruns T."/>
            <person name="Baldrian P."/>
            <person name="Vilgalys R."/>
            <person name="Henrissat B."/>
            <person name="Grigoriev I.V."/>
            <person name="Hibbett D."/>
            <person name="Nagy L.G."/>
            <person name="Martin F.M."/>
        </authorList>
    </citation>
    <scope>NUCLEOTIDE SEQUENCE</scope>
    <source>
        <strain evidence="1">P2</strain>
    </source>
</reference>
<reference evidence="1" key="2">
    <citation type="journal article" date="2020" name="Nat. Commun.">
        <title>Large-scale genome sequencing of mycorrhizal fungi provides insights into the early evolution of symbiotic traits.</title>
        <authorList>
            <person name="Miyauchi S."/>
            <person name="Kiss E."/>
            <person name="Kuo A."/>
            <person name="Drula E."/>
            <person name="Kohler A."/>
            <person name="Sanchez-Garcia M."/>
            <person name="Morin E."/>
            <person name="Andreopoulos B."/>
            <person name="Barry K.W."/>
            <person name="Bonito G."/>
            <person name="Buee M."/>
            <person name="Carver A."/>
            <person name="Chen C."/>
            <person name="Cichocki N."/>
            <person name="Clum A."/>
            <person name="Culley D."/>
            <person name="Crous P.W."/>
            <person name="Fauchery L."/>
            <person name="Girlanda M."/>
            <person name="Hayes R.D."/>
            <person name="Keri Z."/>
            <person name="LaButti K."/>
            <person name="Lipzen A."/>
            <person name="Lombard V."/>
            <person name="Magnuson J."/>
            <person name="Maillard F."/>
            <person name="Murat C."/>
            <person name="Nolan M."/>
            <person name="Ohm R.A."/>
            <person name="Pangilinan J."/>
            <person name="Pereira M.F."/>
            <person name="Perotto S."/>
            <person name="Peter M."/>
            <person name="Pfister S."/>
            <person name="Riley R."/>
            <person name="Sitrit Y."/>
            <person name="Stielow J.B."/>
            <person name="Szollosi G."/>
            <person name="Zifcakova L."/>
            <person name="Stursova M."/>
            <person name="Spatafora J.W."/>
            <person name="Tedersoo L."/>
            <person name="Vaario L.M."/>
            <person name="Yamada A."/>
            <person name="Yan M."/>
            <person name="Wang P."/>
            <person name="Xu J."/>
            <person name="Bruns T."/>
            <person name="Baldrian P."/>
            <person name="Vilgalys R."/>
            <person name="Dunand C."/>
            <person name="Henrissat B."/>
            <person name="Grigoriev I.V."/>
            <person name="Hibbett D."/>
            <person name="Nagy L.G."/>
            <person name="Martin F.M."/>
        </authorList>
    </citation>
    <scope>NUCLEOTIDE SEQUENCE</scope>
    <source>
        <strain evidence="1">P2</strain>
    </source>
</reference>
<evidence type="ECO:0000313" key="2">
    <source>
        <dbReference type="Proteomes" id="UP000886501"/>
    </source>
</evidence>